<evidence type="ECO:0000313" key="3">
    <source>
        <dbReference type="Proteomes" id="UP000669317"/>
    </source>
</evidence>
<proteinExistence type="predicted"/>
<sequence>MALDTTYRHESRLYREFGRKRFGDEGYAMEEFVVELGAVFLSADLDPPPEVREGHASYIPSWMLAMS</sequence>
<dbReference type="EMBL" id="JAGIKT010000021">
    <property type="protein sequence ID" value="MBP0111608.1"/>
    <property type="molecule type" value="Genomic_DNA"/>
</dbReference>
<dbReference type="InterPro" id="IPR041459">
    <property type="entry name" value="MPTase-PolyVal"/>
</dbReference>
<evidence type="ECO:0000259" key="1">
    <source>
        <dbReference type="Pfam" id="PF18818"/>
    </source>
</evidence>
<dbReference type="Proteomes" id="UP000669317">
    <property type="component" value="Unassembled WGS sequence"/>
</dbReference>
<feature type="domain" description="Polyvalent protein metallopeptidase" evidence="1">
    <location>
        <begin position="8"/>
        <end position="66"/>
    </location>
</feature>
<evidence type="ECO:0000313" key="2">
    <source>
        <dbReference type="EMBL" id="MBP0111608.1"/>
    </source>
</evidence>
<reference evidence="2 3" key="1">
    <citation type="submission" date="2021-03" db="EMBL/GenBank/DDBJ databases">
        <title>Genome Sequence of Bradyrhizobium vignae strain ISRA400.</title>
        <authorList>
            <person name="Tisa L.S."/>
            <person name="Svistoonoff S."/>
            <person name="Hocher V."/>
            <person name="Fall S."/>
            <person name="Zaiya A."/>
            <person name="Naing D."/>
            <person name="Niang N."/>
            <person name="Diouf A."/>
            <person name="Dasylva M.C."/>
            <person name="Toure O."/>
            <person name="Gueye M."/>
            <person name="Gully D."/>
            <person name="Tisseyre P."/>
            <person name="Simpson S."/>
            <person name="Morris K."/>
            <person name="Thomas W.K."/>
        </authorList>
    </citation>
    <scope>NUCLEOTIDE SEQUENCE [LARGE SCALE GENOMIC DNA]</scope>
    <source>
        <strain evidence="2 3">ISRA400</strain>
    </source>
</reference>
<name>A0ABS3ZTY7_9BRAD</name>
<organism evidence="2 3">
    <name type="scientific">Bradyrhizobium vignae</name>
    <dbReference type="NCBI Taxonomy" id="1549949"/>
    <lineage>
        <taxon>Bacteria</taxon>
        <taxon>Pseudomonadati</taxon>
        <taxon>Pseudomonadota</taxon>
        <taxon>Alphaproteobacteria</taxon>
        <taxon>Hyphomicrobiales</taxon>
        <taxon>Nitrobacteraceae</taxon>
        <taxon>Bradyrhizobium</taxon>
    </lineage>
</organism>
<keyword evidence="3" id="KW-1185">Reference proteome</keyword>
<accession>A0ABS3ZTY7</accession>
<protein>
    <recommendedName>
        <fullName evidence="1">Polyvalent protein metallopeptidase domain-containing protein</fullName>
    </recommendedName>
</protein>
<comment type="caution">
    <text evidence="2">The sequence shown here is derived from an EMBL/GenBank/DDBJ whole genome shotgun (WGS) entry which is preliminary data.</text>
</comment>
<gene>
    <name evidence="2" type="ORF">JWS04_11030</name>
</gene>
<dbReference type="Pfam" id="PF18818">
    <property type="entry name" value="MPTase-PolyVal"/>
    <property type="match status" value="1"/>
</dbReference>